<keyword evidence="1" id="KW-0378">Hydrolase</keyword>
<dbReference type="InterPro" id="IPR007466">
    <property type="entry name" value="Peptidyl-Arg-deiminase_porph"/>
</dbReference>
<dbReference type="PANTHER" id="PTHR31377">
    <property type="entry name" value="AGMATINE DEIMINASE-RELATED"/>
    <property type="match status" value="1"/>
</dbReference>
<name>A0A316R1Y6_9BACT</name>
<sequence>MKQNFYLPAEWEEQSGVQLTWPHAGTDWAHMLKEVQSCFIEIAKEISKREKLLIVAPDVENVKKQICKKINTDNIRFFECETNDTWARDHGGISILDKNGNAGIIDFKFNGWGLKFAANKDNLITGKIFQSQLFNAQYINCLNFVIEGGSIESDGKGTLLTTSECLLSPNRNGAWNKDQIEQYLKENLGISRILWLDHGFLEGDDTDSHIDTLARFCPNDTITYIQCNDPKDHHYKALKDMESQLQSFRTQDNRPFRLLPLPMADEIVFDNERLPATYANFLIINGAVLYPTYNQPINDSRTAEILTTAFPERQIIGIDCRALIKQHGSLHCVTMQYPKNVIK</sequence>
<dbReference type="Pfam" id="PF04371">
    <property type="entry name" value="PAD_porph"/>
    <property type="match status" value="1"/>
</dbReference>
<dbReference type="AlphaFoldDB" id="A0A316R1Y6"/>
<dbReference type="GO" id="GO:0047632">
    <property type="term" value="F:agmatine deiminase activity"/>
    <property type="evidence" value="ECO:0007669"/>
    <property type="project" value="TreeGrafter"/>
</dbReference>
<gene>
    <name evidence="2" type="ORF">DDY73_02230</name>
</gene>
<dbReference type="Proteomes" id="UP000262954">
    <property type="component" value="Unassembled WGS sequence"/>
</dbReference>
<evidence type="ECO:0000313" key="3">
    <source>
        <dbReference type="Proteomes" id="UP000262954"/>
    </source>
</evidence>
<evidence type="ECO:0000256" key="1">
    <source>
        <dbReference type="ARBA" id="ARBA00022801"/>
    </source>
</evidence>
<comment type="caution">
    <text evidence="2">The sequence shown here is derived from an EMBL/GenBank/DDBJ whole genome shotgun (WGS) entry which is preliminary data.</text>
</comment>
<reference evidence="2 3" key="1">
    <citation type="journal article" date="2018" name="Nat. Biotechnol.">
        <title>A standardized bacterial taxonomy based on genome phylogeny substantially revises the tree of life.</title>
        <authorList>
            <person name="Parks D.H."/>
            <person name="Chuvochina M."/>
            <person name="Waite D.W."/>
            <person name="Rinke C."/>
            <person name="Skarshewski A."/>
            <person name="Chaumeil P.A."/>
            <person name="Hugenholtz P."/>
        </authorList>
    </citation>
    <scope>NUCLEOTIDE SEQUENCE [LARGE SCALE GENOMIC DNA]</scope>
    <source>
        <strain evidence="2">UBA11482</strain>
    </source>
</reference>
<dbReference type="EMBL" id="DNWC01000034">
    <property type="protein sequence ID" value="HBJ07800.1"/>
    <property type="molecule type" value="Genomic_DNA"/>
</dbReference>
<dbReference type="GO" id="GO:0004668">
    <property type="term" value="F:protein-arginine deiminase activity"/>
    <property type="evidence" value="ECO:0007669"/>
    <property type="project" value="InterPro"/>
</dbReference>
<dbReference type="PANTHER" id="PTHR31377:SF0">
    <property type="entry name" value="AGMATINE DEIMINASE-RELATED"/>
    <property type="match status" value="1"/>
</dbReference>
<dbReference type="RefSeq" id="WP_022389716.1">
    <property type="nucleotide sequence ID" value="NZ_CAUAJF010000067.1"/>
</dbReference>
<evidence type="ECO:0000313" key="2">
    <source>
        <dbReference type="EMBL" id="HBJ07800.1"/>
    </source>
</evidence>
<dbReference type="Gene3D" id="3.75.10.10">
    <property type="entry name" value="L-arginine/glycine Amidinotransferase, Chain A"/>
    <property type="match status" value="1"/>
</dbReference>
<dbReference type="SUPFAM" id="SSF55909">
    <property type="entry name" value="Pentein"/>
    <property type="match status" value="1"/>
</dbReference>
<proteinExistence type="predicted"/>
<dbReference type="GO" id="GO:0009446">
    <property type="term" value="P:putrescine biosynthetic process"/>
    <property type="evidence" value="ECO:0007669"/>
    <property type="project" value="InterPro"/>
</dbReference>
<organism evidence="2 3">
    <name type="scientific">Coprobacter fastidiosus</name>
    <dbReference type="NCBI Taxonomy" id="1099853"/>
    <lineage>
        <taxon>Bacteria</taxon>
        <taxon>Pseudomonadati</taxon>
        <taxon>Bacteroidota</taxon>
        <taxon>Bacteroidia</taxon>
        <taxon>Bacteroidales</taxon>
        <taxon>Barnesiellaceae</taxon>
        <taxon>Coprobacter</taxon>
    </lineage>
</organism>
<accession>A0A316R1Y6</accession>
<protein>
    <submittedName>
        <fullName evidence="2">Agmatine deiminase family protein</fullName>
    </submittedName>
</protein>